<dbReference type="Proteomes" id="UP000226079">
    <property type="component" value="Unassembled WGS sequence"/>
</dbReference>
<dbReference type="EMBL" id="PDJC01000001">
    <property type="protein sequence ID" value="PFG16287.1"/>
    <property type="molecule type" value="Genomic_DNA"/>
</dbReference>
<organism evidence="1 2">
    <name type="scientific">Propionicimonas paludicola</name>
    <dbReference type="NCBI Taxonomy" id="185243"/>
    <lineage>
        <taxon>Bacteria</taxon>
        <taxon>Bacillati</taxon>
        <taxon>Actinomycetota</taxon>
        <taxon>Actinomycetes</taxon>
        <taxon>Propionibacteriales</taxon>
        <taxon>Nocardioidaceae</taxon>
        <taxon>Propionicimonas</taxon>
    </lineage>
</organism>
<dbReference type="OrthoDB" id="3197057at2"/>
<keyword evidence="2" id="KW-1185">Reference proteome</keyword>
<name>A0A2A9CPA0_9ACTN</name>
<proteinExistence type="predicted"/>
<sequence length="596" mass="66134">MTTASSELLPGYRVDPETGAWCTLPWPTDPEEKLAIVRSSLAPALIAWAEGRTERPGLIHYLTGQPWRFTDGQKRFLMLWYWVDDDGRFVYRRGVKRGAKGTGKDPFAATIGNMELAGPVELYDVDDKTGRPIGRPRGLPLVQISSNSESQSRDLLRIMNAMWSMDARAFYRLDCGVTRTVMVDSFGRVEVNTLSEKTNEGDPVTCSLLNETHHMHTDQGHAIAAQARRNVAKSPASVQARSLEFTNAHRLGQESVAEKSYEAWQVQQAPKYSNPRDILYDSIEAPPTADMMTEEGRLAGLRAAYMDAKWSDLLRMSREMLDNTTSVGDSIRYYFNGLAADEDSWVDPANFDQLADASNPLQAGQQIALFLDCSKSEDATALVGCRLRDFYVQQLGCWAKPKGWNDKRDGRWLVPRDQVDDAVRAAKATYKVEWFGVDPGPAKDDEGVALYWADQIAEWATLFRPRLKVWATPGAKGSPVLYDMRLSASGGLARNYEFTKTAELVQSWIDDEGPDEVPFRWDGSPQLRSHVHAAKNRPNQWGISLGKVTRDSLQLVDLAVAMVGAVVGARAVIASGKVKIRTGARSGGGWRAVVPS</sequence>
<evidence type="ECO:0008006" key="3">
    <source>
        <dbReference type="Google" id="ProtNLM"/>
    </source>
</evidence>
<comment type="caution">
    <text evidence="1">The sequence shown here is derived from an EMBL/GenBank/DDBJ whole genome shotgun (WGS) entry which is preliminary data.</text>
</comment>
<gene>
    <name evidence="1" type="ORF">ATK74_0821</name>
</gene>
<reference evidence="1 2" key="1">
    <citation type="submission" date="2017-10" db="EMBL/GenBank/DDBJ databases">
        <title>Sequencing the genomes of 1000 actinobacteria strains.</title>
        <authorList>
            <person name="Klenk H.-P."/>
        </authorList>
    </citation>
    <scope>NUCLEOTIDE SEQUENCE [LARGE SCALE GENOMIC DNA]</scope>
    <source>
        <strain evidence="1 2">DSM 15597</strain>
    </source>
</reference>
<protein>
    <recommendedName>
        <fullName evidence="3">Phage terminase large subunit-like protein</fullName>
    </recommendedName>
</protein>
<dbReference type="RefSeq" id="WP_098459842.1">
    <property type="nucleotide sequence ID" value="NZ_PDJC01000001.1"/>
</dbReference>
<evidence type="ECO:0000313" key="2">
    <source>
        <dbReference type="Proteomes" id="UP000226079"/>
    </source>
</evidence>
<evidence type="ECO:0000313" key="1">
    <source>
        <dbReference type="EMBL" id="PFG16287.1"/>
    </source>
</evidence>
<accession>A0A2A9CPA0</accession>
<dbReference type="AlphaFoldDB" id="A0A2A9CPA0"/>